<evidence type="ECO:0000313" key="1">
    <source>
        <dbReference type="EMBL" id="KAK4215699.1"/>
    </source>
</evidence>
<dbReference type="Proteomes" id="UP001301769">
    <property type="component" value="Unassembled WGS sequence"/>
</dbReference>
<keyword evidence="2" id="KW-1185">Reference proteome</keyword>
<reference evidence="1" key="1">
    <citation type="journal article" date="2023" name="Mol. Phylogenet. Evol.">
        <title>Genome-scale phylogeny and comparative genomics of the fungal order Sordariales.</title>
        <authorList>
            <person name="Hensen N."/>
            <person name="Bonometti L."/>
            <person name="Westerberg I."/>
            <person name="Brannstrom I.O."/>
            <person name="Guillou S."/>
            <person name="Cros-Aarteil S."/>
            <person name="Calhoun S."/>
            <person name="Haridas S."/>
            <person name="Kuo A."/>
            <person name="Mondo S."/>
            <person name="Pangilinan J."/>
            <person name="Riley R."/>
            <person name="LaButti K."/>
            <person name="Andreopoulos B."/>
            <person name="Lipzen A."/>
            <person name="Chen C."/>
            <person name="Yan M."/>
            <person name="Daum C."/>
            <person name="Ng V."/>
            <person name="Clum A."/>
            <person name="Steindorff A."/>
            <person name="Ohm R.A."/>
            <person name="Martin F."/>
            <person name="Silar P."/>
            <person name="Natvig D.O."/>
            <person name="Lalanne C."/>
            <person name="Gautier V."/>
            <person name="Ament-Velasquez S.L."/>
            <person name="Kruys A."/>
            <person name="Hutchinson M.I."/>
            <person name="Powell A.J."/>
            <person name="Barry K."/>
            <person name="Miller A.N."/>
            <person name="Grigoriev I.V."/>
            <person name="Debuchy R."/>
            <person name="Gladieux P."/>
            <person name="Hiltunen Thoren M."/>
            <person name="Johannesson H."/>
        </authorList>
    </citation>
    <scope>NUCLEOTIDE SEQUENCE</scope>
    <source>
        <strain evidence="1">PSN293</strain>
    </source>
</reference>
<protein>
    <submittedName>
        <fullName evidence="1">Uncharacterized protein</fullName>
    </submittedName>
</protein>
<gene>
    <name evidence="1" type="ORF">QBC37DRAFT_371792</name>
</gene>
<sequence>MASTTNSAHAAAVVGPYHPHLHQQLSPVPAPVHNSSHCHPVFFTDKLRAQQHQRIHVAQQQPQPQAINPVAHGYIYQDTTSQRPSRL</sequence>
<dbReference type="AlphaFoldDB" id="A0AAN6YAX9"/>
<accession>A0AAN6YAX9</accession>
<proteinExistence type="predicted"/>
<dbReference type="EMBL" id="MU858077">
    <property type="protein sequence ID" value="KAK4215699.1"/>
    <property type="molecule type" value="Genomic_DNA"/>
</dbReference>
<reference evidence="1" key="2">
    <citation type="submission" date="2023-05" db="EMBL/GenBank/DDBJ databases">
        <authorList>
            <consortium name="Lawrence Berkeley National Laboratory"/>
            <person name="Steindorff A."/>
            <person name="Hensen N."/>
            <person name="Bonometti L."/>
            <person name="Westerberg I."/>
            <person name="Brannstrom I.O."/>
            <person name="Guillou S."/>
            <person name="Cros-Aarteil S."/>
            <person name="Calhoun S."/>
            <person name="Haridas S."/>
            <person name="Kuo A."/>
            <person name="Mondo S."/>
            <person name="Pangilinan J."/>
            <person name="Riley R."/>
            <person name="Labutti K."/>
            <person name="Andreopoulos B."/>
            <person name="Lipzen A."/>
            <person name="Chen C."/>
            <person name="Yanf M."/>
            <person name="Daum C."/>
            <person name="Ng V."/>
            <person name="Clum A."/>
            <person name="Ohm R."/>
            <person name="Martin F."/>
            <person name="Silar P."/>
            <person name="Natvig D."/>
            <person name="Lalanne C."/>
            <person name="Gautier V."/>
            <person name="Ament-Velasquez S.L."/>
            <person name="Kruys A."/>
            <person name="Hutchinson M.I."/>
            <person name="Powell A.J."/>
            <person name="Barry K."/>
            <person name="Miller A.N."/>
            <person name="Grigoriev I.V."/>
            <person name="Debuchy R."/>
            <person name="Gladieux P."/>
            <person name="Thoren M.H."/>
            <person name="Johannesson H."/>
        </authorList>
    </citation>
    <scope>NUCLEOTIDE SEQUENCE</scope>
    <source>
        <strain evidence="1">PSN293</strain>
    </source>
</reference>
<name>A0AAN6YAX9_9PEZI</name>
<organism evidence="1 2">
    <name type="scientific">Rhypophila decipiens</name>
    <dbReference type="NCBI Taxonomy" id="261697"/>
    <lineage>
        <taxon>Eukaryota</taxon>
        <taxon>Fungi</taxon>
        <taxon>Dikarya</taxon>
        <taxon>Ascomycota</taxon>
        <taxon>Pezizomycotina</taxon>
        <taxon>Sordariomycetes</taxon>
        <taxon>Sordariomycetidae</taxon>
        <taxon>Sordariales</taxon>
        <taxon>Naviculisporaceae</taxon>
        <taxon>Rhypophila</taxon>
    </lineage>
</organism>
<comment type="caution">
    <text evidence="1">The sequence shown here is derived from an EMBL/GenBank/DDBJ whole genome shotgun (WGS) entry which is preliminary data.</text>
</comment>
<evidence type="ECO:0000313" key="2">
    <source>
        <dbReference type="Proteomes" id="UP001301769"/>
    </source>
</evidence>